<accession>A0A5A7NZZ4</accession>
<proteinExistence type="predicted"/>
<feature type="region of interest" description="Disordered" evidence="1">
    <location>
        <begin position="1"/>
        <end position="24"/>
    </location>
</feature>
<dbReference type="GO" id="GO:0016301">
    <property type="term" value="F:kinase activity"/>
    <property type="evidence" value="ECO:0007669"/>
    <property type="project" value="UniProtKB-KW"/>
</dbReference>
<keyword evidence="2" id="KW-0808">Transferase</keyword>
<evidence type="ECO:0000313" key="2">
    <source>
        <dbReference type="EMBL" id="GER25841.1"/>
    </source>
</evidence>
<organism evidence="2 3">
    <name type="scientific">Striga asiatica</name>
    <name type="common">Asiatic witchweed</name>
    <name type="synonym">Buchnera asiatica</name>
    <dbReference type="NCBI Taxonomy" id="4170"/>
    <lineage>
        <taxon>Eukaryota</taxon>
        <taxon>Viridiplantae</taxon>
        <taxon>Streptophyta</taxon>
        <taxon>Embryophyta</taxon>
        <taxon>Tracheophyta</taxon>
        <taxon>Spermatophyta</taxon>
        <taxon>Magnoliopsida</taxon>
        <taxon>eudicotyledons</taxon>
        <taxon>Gunneridae</taxon>
        <taxon>Pentapetalae</taxon>
        <taxon>asterids</taxon>
        <taxon>lamiids</taxon>
        <taxon>Lamiales</taxon>
        <taxon>Orobanchaceae</taxon>
        <taxon>Buchnereae</taxon>
        <taxon>Striga</taxon>
    </lineage>
</organism>
<sequence>MAEDCKFMSMDAEEKETVKQKQKDEIVHRRVPAKPQWQGSDEHRPSPADAIKTLAKPAVACDLELAPCVVENYLVGYGVHELAAPDGSLEVSLAFVNHILEVGDGFRAAVSPIDFDQLNLIFVPL</sequence>
<evidence type="ECO:0000313" key="3">
    <source>
        <dbReference type="Proteomes" id="UP000325081"/>
    </source>
</evidence>
<protein>
    <submittedName>
        <fullName evidence="2">Autoinducer 1 sensor kinase/phosphatase LuxN</fullName>
    </submittedName>
</protein>
<dbReference type="EMBL" id="BKCP01000558">
    <property type="protein sequence ID" value="GER25841.1"/>
    <property type="molecule type" value="Genomic_DNA"/>
</dbReference>
<gene>
    <name evidence="2" type="ORF">STAS_01447</name>
</gene>
<dbReference type="AlphaFoldDB" id="A0A5A7NZZ4"/>
<name>A0A5A7NZZ4_STRAF</name>
<dbReference type="Proteomes" id="UP000325081">
    <property type="component" value="Unassembled WGS sequence"/>
</dbReference>
<keyword evidence="3" id="KW-1185">Reference proteome</keyword>
<evidence type="ECO:0000256" key="1">
    <source>
        <dbReference type="SAM" id="MobiDB-lite"/>
    </source>
</evidence>
<comment type="caution">
    <text evidence="2">The sequence shown here is derived from an EMBL/GenBank/DDBJ whole genome shotgun (WGS) entry which is preliminary data.</text>
</comment>
<keyword evidence="2" id="KW-0418">Kinase</keyword>
<feature type="compositionally biased region" description="Basic and acidic residues" evidence="1">
    <location>
        <begin position="15"/>
        <end position="24"/>
    </location>
</feature>
<reference evidence="3" key="1">
    <citation type="journal article" date="2019" name="Curr. Biol.">
        <title>Genome Sequence of Striga asiatica Provides Insight into the Evolution of Plant Parasitism.</title>
        <authorList>
            <person name="Yoshida S."/>
            <person name="Kim S."/>
            <person name="Wafula E.K."/>
            <person name="Tanskanen J."/>
            <person name="Kim Y.M."/>
            <person name="Honaas L."/>
            <person name="Yang Z."/>
            <person name="Spallek T."/>
            <person name="Conn C.E."/>
            <person name="Ichihashi Y."/>
            <person name="Cheong K."/>
            <person name="Cui S."/>
            <person name="Der J.P."/>
            <person name="Gundlach H."/>
            <person name="Jiao Y."/>
            <person name="Hori C."/>
            <person name="Ishida J.K."/>
            <person name="Kasahara H."/>
            <person name="Kiba T."/>
            <person name="Kim M.S."/>
            <person name="Koo N."/>
            <person name="Laohavisit A."/>
            <person name="Lee Y.H."/>
            <person name="Lumba S."/>
            <person name="McCourt P."/>
            <person name="Mortimer J.C."/>
            <person name="Mutuku J.M."/>
            <person name="Nomura T."/>
            <person name="Sasaki-Sekimoto Y."/>
            <person name="Seto Y."/>
            <person name="Wang Y."/>
            <person name="Wakatake T."/>
            <person name="Sakakibara H."/>
            <person name="Demura T."/>
            <person name="Yamaguchi S."/>
            <person name="Yoneyama K."/>
            <person name="Manabe R.I."/>
            <person name="Nelson D.C."/>
            <person name="Schulman A.H."/>
            <person name="Timko M.P."/>
            <person name="dePamphilis C.W."/>
            <person name="Choi D."/>
            <person name="Shirasu K."/>
        </authorList>
    </citation>
    <scope>NUCLEOTIDE SEQUENCE [LARGE SCALE GENOMIC DNA]</scope>
    <source>
        <strain evidence="3">cv. UVA1</strain>
    </source>
</reference>